<organism evidence="8 9">
    <name type="scientific">Coptotermes formosanus</name>
    <name type="common">Formosan subterranean termite</name>
    <dbReference type="NCBI Taxonomy" id="36987"/>
    <lineage>
        <taxon>Eukaryota</taxon>
        <taxon>Metazoa</taxon>
        <taxon>Ecdysozoa</taxon>
        <taxon>Arthropoda</taxon>
        <taxon>Hexapoda</taxon>
        <taxon>Insecta</taxon>
        <taxon>Pterygota</taxon>
        <taxon>Neoptera</taxon>
        <taxon>Polyneoptera</taxon>
        <taxon>Dictyoptera</taxon>
        <taxon>Blattodea</taxon>
        <taxon>Blattoidea</taxon>
        <taxon>Termitoidae</taxon>
        <taxon>Rhinotermitidae</taxon>
        <taxon>Coptotermes</taxon>
    </lineage>
</organism>
<dbReference type="InParanoid" id="A0A6L2PVE3"/>
<reference evidence="9" key="1">
    <citation type="submission" date="2020-01" db="EMBL/GenBank/DDBJ databases">
        <title>Draft genome sequence of the Termite Coptotermes fromosanus.</title>
        <authorList>
            <person name="Itakura S."/>
            <person name="Yosikawa Y."/>
            <person name="Umezawa K."/>
        </authorList>
    </citation>
    <scope>NUCLEOTIDE SEQUENCE [LARGE SCALE GENOMIC DNA]</scope>
</reference>
<evidence type="ECO:0000313" key="8">
    <source>
        <dbReference type="EMBL" id="GFG35132.1"/>
    </source>
</evidence>
<accession>A0A6L2PVE3</accession>
<evidence type="ECO:0000256" key="5">
    <source>
        <dbReference type="ARBA" id="ARBA00022989"/>
    </source>
</evidence>
<dbReference type="GO" id="GO:0016887">
    <property type="term" value="F:ATP hydrolysis activity"/>
    <property type="evidence" value="ECO:0007669"/>
    <property type="project" value="InterPro"/>
</dbReference>
<dbReference type="AlphaFoldDB" id="A0A6L2PVE3"/>
<dbReference type="Pfam" id="PF00005">
    <property type="entry name" value="ABC_tran"/>
    <property type="match status" value="1"/>
</dbReference>
<evidence type="ECO:0000256" key="3">
    <source>
        <dbReference type="ARBA" id="ARBA00022448"/>
    </source>
</evidence>
<sequence>MDFGQTHGVTGSVKVNGKERIVHKFRKQLSYITQEFAILDLLTARETLVVAADLKLNSDIGTQKKNEMVDHILDILGLEKVMNTPVAKLSGGEKKRLSIGVELLTNPPVMFFDEPTSGLDSSSALQVISHLKSLAEGGRTVVCSIHQPSSKLFQMFDDIYLIKEGQCLYSGPISDLTHVLGEAGFQCPSFYNRADFAIELASGERGNNTERLVAKFNNQLSDMLDHQQDGSSEETSILQPKAPNINGTAIQISPEDEIYKDTSYAQSVWRQFQVLCRRSFLCSLRDKIICPTVLLLPGYFLTDQPSDGTRFLQFWFICLLVSVIAHNQGLAAGALFNNPQVSIHTCNYVTHLKMVRAVVFSGLHSRTFAVQLERQLKRACMLSILHVTRRIRIN</sequence>
<dbReference type="SUPFAM" id="SSF52540">
    <property type="entry name" value="P-loop containing nucleoside triphosphate hydrolases"/>
    <property type="match status" value="1"/>
</dbReference>
<comment type="subcellular location">
    <subcellularLocation>
        <location evidence="1">Membrane</location>
        <topology evidence="1">Multi-pass membrane protein</topology>
    </subcellularLocation>
</comment>
<dbReference type="GO" id="GO:0140359">
    <property type="term" value="F:ABC-type transporter activity"/>
    <property type="evidence" value="ECO:0007669"/>
    <property type="project" value="InterPro"/>
</dbReference>
<evidence type="ECO:0000313" key="9">
    <source>
        <dbReference type="Proteomes" id="UP000502823"/>
    </source>
</evidence>
<proteinExistence type="inferred from homology"/>
<keyword evidence="3" id="KW-0813">Transport</keyword>
<dbReference type="PANTHER" id="PTHR48041">
    <property type="entry name" value="ABC TRANSPORTER G FAMILY MEMBER 28"/>
    <property type="match status" value="1"/>
</dbReference>
<dbReference type="InterPro" id="IPR043926">
    <property type="entry name" value="ABCG_dom"/>
</dbReference>
<dbReference type="InterPro" id="IPR017871">
    <property type="entry name" value="ABC_transporter-like_CS"/>
</dbReference>
<dbReference type="InterPro" id="IPR027417">
    <property type="entry name" value="P-loop_NTPase"/>
</dbReference>
<gene>
    <name evidence="8" type="ORF">Cfor_09619</name>
</gene>
<keyword evidence="5" id="KW-1133">Transmembrane helix</keyword>
<evidence type="ECO:0000256" key="2">
    <source>
        <dbReference type="ARBA" id="ARBA00005814"/>
    </source>
</evidence>
<dbReference type="OrthoDB" id="66620at2759"/>
<comment type="caution">
    <text evidence="8">The sequence shown here is derived from an EMBL/GenBank/DDBJ whole genome shotgun (WGS) entry which is preliminary data.</text>
</comment>
<dbReference type="InterPro" id="IPR003439">
    <property type="entry name" value="ABC_transporter-like_ATP-bd"/>
</dbReference>
<dbReference type="Gene3D" id="3.40.50.300">
    <property type="entry name" value="P-loop containing nucleotide triphosphate hydrolases"/>
    <property type="match status" value="1"/>
</dbReference>
<evidence type="ECO:0000256" key="1">
    <source>
        <dbReference type="ARBA" id="ARBA00004141"/>
    </source>
</evidence>
<evidence type="ECO:0000259" key="7">
    <source>
        <dbReference type="PROSITE" id="PS50893"/>
    </source>
</evidence>
<name>A0A6L2PVE3_COPFO</name>
<dbReference type="InterPro" id="IPR050352">
    <property type="entry name" value="ABCG_transporters"/>
</dbReference>
<keyword evidence="4" id="KW-0812">Transmembrane</keyword>
<dbReference type="GO" id="GO:0005524">
    <property type="term" value="F:ATP binding"/>
    <property type="evidence" value="ECO:0007669"/>
    <property type="project" value="InterPro"/>
</dbReference>
<dbReference type="Pfam" id="PF19055">
    <property type="entry name" value="ABC2_membrane_7"/>
    <property type="match status" value="1"/>
</dbReference>
<keyword evidence="9" id="KW-1185">Reference proteome</keyword>
<dbReference type="Proteomes" id="UP000502823">
    <property type="component" value="Unassembled WGS sequence"/>
</dbReference>
<dbReference type="PANTHER" id="PTHR48041:SF118">
    <property type="entry name" value="ATP-BINDING CASSETTE TRANSPORTER (ABC TRANSPORTER) FAMILY G MEMBER 16"/>
    <property type="match status" value="1"/>
</dbReference>
<dbReference type="EMBL" id="BLKM01000529">
    <property type="protein sequence ID" value="GFG35132.1"/>
    <property type="molecule type" value="Genomic_DNA"/>
</dbReference>
<dbReference type="PROSITE" id="PS00211">
    <property type="entry name" value="ABC_TRANSPORTER_1"/>
    <property type="match status" value="1"/>
</dbReference>
<keyword evidence="6" id="KW-0472">Membrane</keyword>
<protein>
    <recommendedName>
        <fullName evidence="7">ABC transporter domain-containing protein</fullName>
    </recommendedName>
</protein>
<evidence type="ECO:0000256" key="4">
    <source>
        <dbReference type="ARBA" id="ARBA00022692"/>
    </source>
</evidence>
<comment type="similarity">
    <text evidence="2">Belongs to the ABC transporter superfamily. ABCG family. Eye pigment precursor importer (TC 3.A.1.204) subfamily.</text>
</comment>
<dbReference type="PROSITE" id="PS50893">
    <property type="entry name" value="ABC_TRANSPORTER_2"/>
    <property type="match status" value="1"/>
</dbReference>
<feature type="domain" description="ABC transporter" evidence="7">
    <location>
        <begin position="1"/>
        <end position="189"/>
    </location>
</feature>
<evidence type="ECO:0000256" key="6">
    <source>
        <dbReference type="ARBA" id="ARBA00023136"/>
    </source>
</evidence>
<dbReference type="GO" id="GO:0005886">
    <property type="term" value="C:plasma membrane"/>
    <property type="evidence" value="ECO:0007669"/>
    <property type="project" value="TreeGrafter"/>
</dbReference>